<evidence type="ECO:0000313" key="9">
    <source>
        <dbReference type="Proteomes" id="UP001597391"/>
    </source>
</evidence>
<dbReference type="EMBL" id="JBHUOP010000004">
    <property type="protein sequence ID" value="MFD2841063.1"/>
    <property type="molecule type" value="Genomic_DNA"/>
</dbReference>
<keyword evidence="6" id="KW-0418">Kinase</keyword>
<reference evidence="9" key="1">
    <citation type="journal article" date="2019" name="Int. J. Syst. Evol. Microbiol.">
        <title>The Global Catalogue of Microorganisms (GCM) 10K type strain sequencing project: providing services to taxonomists for standard genome sequencing and annotation.</title>
        <authorList>
            <consortium name="The Broad Institute Genomics Platform"/>
            <consortium name="The Broad Institute Genome Sequencing Center for Infectious Disease"/>
            <person name="Wu L."/>
            <person name="Ma J."/>
        </authorList>
    </citation>
    <scope>NUCLEOTIDE SEQUENCE [LARGE SCALE GENOMIC DNA]</scope>
    <source>
        <strain evidence="9">KCTC 33576</strain>
    </source>
</reference>
<evidence type="ECO:0000313" key="8">
    <source>
        <dbReference type="EMBL" id="MFD2841063.1"/>
    </source>
</evidence>
<protein>
    <submittedName>
        <fullName evidence="8">PTS glucose transporter subunit IIA</fullName>
    </submittedName>
</protein>
<comment type="subcellular location">
    <subcellularLocation>
        <location evidence="1">Cytoplasm</location>
    </subcellularLocation>
</comment>
<dbReference type="PANTHER" id="PTHR45008:SF1">
    <property type="entry name" value="PTS SYSTEM GLUCOSE-SPECIFIC EIIA COMPONENT"/>
    <property type="match status" value="1"/>
</dbReference>
<evidence type="ECO:0000256" key="4">
    <source>
        <dbReference type="ARBA" id="ARBA00022679"/>
    </source>
</evidence>
<keyword evidence="4" id="KW-0808">Transferase</keyword>
<dbReference type="RefSeq" id="WP_377466985.1">
    <property type="nucleotide sequence ID" value="NZ_JBHUOP010000004.1"/>
</dbReference>
<evidence type="ECO:0000259" key="7">
    <source>
        <dbReference type="PROSITE" id="PS51093"/>
    </source>
</evidence>
<organism evidence="8 9">
    <name type="scientific">Populibacterium corticicola</name>
    <dbReference type="NCBI Taxonomy" id="1812826"/>
    <lineage>
        <taxon>Bacteria</taxon>
        <taxon>Bacillati</taxon>
        <taxon>Actinomycetota</taxon>
        <taxon>Actinomycetes</taxon>
        <taxon>Micrococcales</taxon>
        <taxon>Jonesiaceae</taxon>
        <taxon>Populibacterium</taxon>
    </lineage>
</organism>
<evidence type="ECO:0000256" key="5">
    <source>
        <dbReference type="ARBA" id="ARBA00022683"/>
    </source>
</evidence>
<name>A0ABW5XJL2_9MICO</name>
<keyword evidence="2" id="KW-0813">Transport</keyword>
<keyword evidence="5" id="KW-0598">Phosphotransferase system</keyword>
<gene>
    <name evidence="8" type="ORF">ACFSYH_10865</name>
</gene>
<evidence type="ECO:0000256" key="2">
    <source>
        <dbReference type="ARBA" id="ARBA00022448"/>
    </source>
</evidence>
<dbReference type="SUPFAM" id="SSF51261">
    <property type="entry name" value="Duplicated hybrid motif"/>
    <property type="match status" value="1"/>
</dbReference>
<dbReference type="InterPro" id="IPR050890">
    <property type="entry name" value="PTS_EIIA_component"/>
</dbReference>
<dbReference type="InterPro" id="IPR001127">
    <property type="entry name" value="PTS_EIIA_1_perm"/>
</dbReference>
<feature type="domain" description="PTS EIIA type-1" evidence="7">
    <location>
        <begin position="23"/>
        <end position="129"/>
    </location>
</feature>
<sequence length="158" mass="16325">MPDVLSIAAPFHGTVAAMSLVPDEVFAQNIVGPGVALVPFDDADVVEVLAPLSGTITAVFPHAFSIDAGNDVNVLVHLGIDTVTLQGAGFVLHASVGQDVAVGDLLIEWRPRVAREAGLSVMCPLVAVQAEDSDVRVLADESAELQPGAPLLEWSPGV</sequence>
<dbReference type="InterPro" id="IPR011055">
    <property type="entry name" value="Dup_hybrid_motif"/>
</dbReference>
<evidence type="ECO:0000256" key="3">
    <source>
        <dbReference type="ARBA" id="ARBA00022597"/>
    </source>
</evidence>
<keyword evidence="3 8" id="KW-0762">Sugar transport</keyword>
<dbReference type="Pfam" id="PF00358">
    <property type="entry name" value="PTS_EIIA_1"/>
    <property type="match status" value="1"/>
</dbReference>
<dbReference type="Proteomes" id="UP001597391">
    <property type="component" value="Unassembled WGS sequence"/>
</dbReference>
<dbReference type="PROSITE" id="PS51093">
    <property type="entry name" value="PTS_EIIA_TYPE_1"/>
    <property type="match status" value="1"/>
</dbReference>
<dbReference type="PANTHER" id="PTHR45008">
    <property type="entry name" value="PTS SYSTEM GLUCOSE-SPECIFIC EIIA COMPONENT"/>
    <property type="match status" value="1"/>
</dbReference>
<keyword evidence="9" id="KW-1185">Reference proteome</keyword>
<dbReference type="Gene3D" id="2.70.70.10">
    <property type="entry name" value="Glucose Permease (Domain IIA)"/>
    <property type="match status" value="1"/>
</dbReference>
<accession>A0ABW5XJL2</accession>
<evidence type="ECO:0000256" key="6">
    <source>
        <dbReference type="ARBA" id="ARBA00022777"/>
    </source>
</evidence>
<proteinExistence type="predicted"/>
<evidence type="ECO:0000256" key="1">
    <source>
        <dbReference type="ARBA" id="ARBA00004496"/>
    </source>
</evidence>
<comment type="caution">
    <text evidence="8">The sequence shown here is derived from an EMBL/GenBank/DDBJ whole genome shotgun (WGS) entry which is preliminary data.</text>
</comment>